<name>A0A1G4QKF7_9CAUL</name>
<proteinExistence type="predicted"/>
<keyword evidence="2" id="KW-1185">Reference proteome</keyword>
<reference evidence="2" key="1">
    <citation type="submission" date="2016-10" db="EMBL/GenBank/DDBJ databases">
        <authorList>
            <person name="Varghese N."/>
            <person name="Submissions S."/>
        </authorList>
    </citation>
    <scope>NUCLEOTIDE SEQUENCE [LARGE SCALE GENOMIC DNA]</scope>
    <source>
        <strain evidence="2">CGMCC 1.3431</strain>
    </source>
</reference>
<dbReference type="STRING" id="260084.SAMN02927928_1302"/>
<dbReference type="EMBL" id="FMTS01000001">
    <property type="protein sequence ID" value="SCW44808.1"/>
    <property type="molecule type" value="Genomic_DNA"/>
</dbReference>
<dbReference type="RefSeq" id="WP_090645097.1">
    <property type="nucleotide sequence ID" value="NZ_CBCRYE010000001.1"/>
</dbReference>
<organism evidence="1 2">
    <name type="scientific">Asticcacaulis taihuensis</name>
    <dbReference type="NCBI Taxonomy" id="260084"/>
    <lineage>
        <taxon>Bacteria</taxon>
        <taxon>Pseudomonadati</taxon>
        <taxon>Pseudomonadota</taxon>
        <taxon>Alphaproteobacteria</taxon>
        <taxon>Caulobacterales</taxon>
        <taxon>Caulobacteraceae</taxon>
        <taxon>Asticcacaulis</taxon>
    </lineage>
</organism>
<protein>
    <submittedName>
        <fullName evidence="1">Uncharacterized protein</fullName>
    </submittedName>
</protein>
<dbReference type="Proteomes" id="UP000199150">
    <property type="component" value="Unassembled WGS sequence"/>
</dbReference>
<gene>
    <name evidence="1" type="ORF">SAMN02927928_1302</name>
</gene>
<dbReference type="AlphaFoldDB" id="A0A1G4QKF7"/>
<accession>A0A1G4QKF7</accession>
<sequence length="200" mass="21483">MGLEAESEVRVGHDSHHAHALLESRELTLRGAFKKTLPIAELKDPRVVNHELLFEHNGLAYALALPEGQAAKWLKKLTTEPPSLAQKLGVDAGHRALVWGQIGDGPLNDALINAVTTDPACAALSIVVALTPADLNAGLAEVTQRLPHAPIWIVYPKGATSSLPESAVRTHMRALNFIDSKTCAVSDTLTATRFSSRKPK</sequence>
<dbReference type="OrthoDB" id="121137at2"/>
<evidence type="ECO:0000313" key="2">
    <source>
        <dbReference type="Proteomes" id="UP000199150"/>
    </source>
</evidence>
<evidence type="ECO:0000313" key="1">
    <source>
        <dbReference type="EMBL" id="SCW44808.1"/>
    </source>
</evidence>